<dbReference type="GeneID" id="5715229"/>
<dbReference type="Gramene" id="PNW88287">
    <property type="protein sequence ID" value="PNW88287"/>
    <property type="gene ID" value="CHLRE_01g022681v5"/>
</dbReference>
<sequence>MHVSPYVPDMHLSAGSCPQVGTQVNDVNVTGDRAAAAAELLRKGKNNTDFADAGRCVGCRPRGRRTRRFGLRGCCSLVAGRSFLHEGARYITEEVVKSVLVA</sequence>
<name>A0A2K3E6C9_CHLRE</name>
<dbReference type="ExpressionAtlas" id="A0A2K3E6C9">
    <property type="expression patterns" value="baseline and differential"/>
</dbReference>
<dbReference type="OrthoDB" id="548826at2759"/>
<evidence type="ECO:0000313" key="2">
    <source>
        <dbReference type="Proteomes" id="UP000006906"/>
    </source>
</evidence>
<dbReference type="KEGG" id="cre:CHLRE_01g022681v5"/>
<keyword evidence="2" id="KW-1185">Reference proteome</keyword>
<dbReference type="InParanoid" id="A0A2K3E6C9"/>
<dbReference type="Proteomes" id="UP000006906">
    <property type="component" value="Chromosome 1"/>
</dbReference>
<dbReference type="AlphaFoldDB" id="A0A2K3E6C9"/>
<gene>
    <name evidence="1" type="ORF">CHLRE_01g022681v5</name>
</gene>
<dbReference type="RefSeq" id="XP_042928418.1">
    <property type="nucleotide sequence ID" value="XM_043058503.1"/>
</dbReference>
<accession>A0A2K3E6C9</accession>
<reference evidence="1 2" key="1">
    <citation type="journal article" date="2007" name="Science">
        <title>The Chlamydomonas genome reveals the evolution of key animal and plant functions.</title>
        <authorList>
            <person name="Merchant S.S."/>
            <person name="Prochnik S.E."/>
            <person name="Vallon O."/>
            <person name="Harris E.H."/>
            <person name="Karpowicz S.J."/>
            <person name="Witman G.B."/>
            <person name="Terry A."/>
            <person name="Salamov A."/>
            <person name="Fritz-Laylin L.K."/>
            <person name="Marechal-Drouard L."/>
            <person name="Marshall W.F."/>
            <person name="Qu L.H."/>
            <person name="Nelson D.R."/>
            <person name="Sanderfoot A.A."/>
            <person name="Spalding M.H."/>
            <person name="Kapitonov V.V."/>
            <person name="Ren Q."/>
            <person name="Ferris P."/>
            <person name="Lindquist E."/>
            <person name="Shapiro H."/>
            <person name="Lucas S.M."/>
            <person name="Grimwood J."/>
            <person name="Schmutz J."/>
            <person name="Cardol P."/>
            <person name="Cerutti H."/>
            <person name="Chanfreau G."/>
            <person name="Chen C.L."/>
            <person name="Cognat V."/>
            <person name="Croft M.T."/>
            <person name="Dent R."/>
            <person name="Dutcher S."/>
            <person name="Fernandez E."/>
            <person name="Fukuzawa H."/>
            <person name="Gonzalez-Ballester D."/>
            <person name="Gonzalez-Halphen D."/>
            <person name="Hallmann A."/>
            <person name="Hanikenne M."/>
            <person name="Hippler M."/>
            <person name="Inwood W."/>
            <person name="Jabbari K."/>
            <person name="Kalanon M."/>
            <person name="Kuras R."/>
            <person name="Lefebvre P.A."/>
            <person name="Lemaire S.D."/>
            <person name="Lobanov A.V."/>
            <person name="Lohr M."/>
            <person name="Manuell A."/>
            <person name="Meier I."/>
            <person name="Mets L."/>
            <person name="Mittag M."/>
            <person name="Mittelmeier T."/>
            <person name="Moroney J.V."/>
            <person name="Moseley J."/>
            <person name="Napoli C."/>
            <person name="Nedelcu A.M."/>
            <person name="Niyogi K."/>
            <person name="Novoselov S.V."/>
            <person name="Paulsen I.T."/>
            <person name="Pazour G."/>
            <person name="Purton S."/>
            <person name="Ral J.P."/>
            <person name="Riano-Pachon D.M."/>
            <person name="Riekhof W."/>
            <person name="Rymarquis L."/>
            <person name="Schroda M."/>
            <person name="Stern D."/>
            <person name="Umen J."/>
            <person name="Willows R."/>
            <person name="Wilson N."/>
            <person name="Zimmer S.L."/>
            <person name="Allmer J."/>
            <person name="Balk J."/>
            <person name="Bisova K."/>
            <person name="Chen C.J."/>
            <person name="Elias M."/>
            <person name="Gendler K."/>
            <person name="Hauser C."/>
            <person name="Lamb M.R."/>
            <person name="Ledford H."/>
            <person name="Long J.C."/>
            <person name="Minagawa J."/>
            <person name="Page M.D."/>
            <person name="Pan J."/>
            <person name="Pootakham W."/>
            <person name="Roje S."/>
            <person name="Rose A."/>
            <person name="Stahlberg E."/>
            <person name="Terauchi A.M."/>
            <person name="Yang P."/>
            <person name="Ball S."/>
            <person name="Bowler C."/>
            <person name="Dieckmann C.L."/>
            <person name="Gladyshev V.N."/>
            <person name="Green P."/>
            <person name="Jorgensen R."/>
            <person name="Mayfield S."/>
            <person name="Mueller-Roeber B."/>
            <person name="Rajamani S."/>
            <person name="Sayre R.T."/>
            <person name="Brokstein P."/>
            <person name="Dubchak I."/>
            <person name="Goodstein D."/>
            <person name="Hornick L."/>
            <person name="Huang Y.W."/>
            <person name="Jhaveri J."/>
            <person name="Luo Y."/>
            <person name="Martinez D."/>
            <person name="Ngau W.C."/>
            <person name="Otillar B."/>
            <person name="Poliakov A."/>
            <person name="Porter A."/>
            <person name="Szajkowski L."/>
            <person name="Werner G."/>
            <person name="Zhou K."/>
            <person name="Grigoriev I.V."/>
            <person name="Rokhsar D.S."/>
            <person name="Grossman A.R."/>
        </authorList>
    </citation>
    <scope>NUCLEOTIDE SEQUENCE [LARGE SCALE GENOMIC DNA]</scope>
    <source>
        <strain evidence="2">CC-503</strain>
    </source>
</reference>
<organism evidence="1 2">
    <name type="scientific">Chlamydomonas reinhardtii</name>
    <name type="common">Chlamydomonas smithii</name>
    <dbReference type="NCBI Taxonomy" id="3055"/>
    <lineage>
        <taxon>Eukaryota</taxon>
        <taxon>Viridiplantae</taxon>
        <taxon>Chlorophyta</taxon>
        <taxon>core chlorophytes</taxon>
        <taxon>Chlorophyceae</taxon>
        <taxon>CS clade</taxon>
        <taxon>Chlamydomonadales</taxon>
        <taxon>Chlamydomonadaceae</taxon>
        <taxon>Chlamydomonas</taxon>
    </lineage>
</organism>
<proteinExistence type="predicted"/>
<dbReference type="EMBL" id="CM008962">
    <property type="protein sequence ID" value="PNW88287.1"/>
    <property type="molecule type" value="Genomic_DNA"/>
</dbReference>
<protein>
    <submittedName>
        <fullName evidence="1">Uncharacterized protein</fullName>
    </submittedName>
</protein>
<evidence type="ECO:0000313" key="1">
    <source>
        <dbReference type="EMBL" id="PNW88287.1"/>
    </source>
</evidence>